<dbReference type="RefSeq" id="WP_171647178.1">
    <property type="nucleotide sequence ID" value="NZ_WHOA01000215.1"/>
</dbReference>
<comment type="caution">
    <text evidence="1">The sequence shown here is derived from an EMBL/GenBank/DDBJ whole genome shotgun (WGS) entry which is preliminary data.</text>
</comment>
<evidence type="ECO:0008006" key="3">
    <source>
        <dbReference type="Google" id="ProtNLM"/>
    </source>
</evidence>
<name>A0ABX1Y3U7_9BACL</name>
<accession>A0ABX1Y3U7</accession>
<sequence length="157" mass="18168">MGSRMMHLFIADRVGKEINIVDKGRFLLGSIAPDGDEVKGETHFKGNRYTFSDGAPSEYGRFIAKYHEKFTDPFYIGYLTHLVADEMWATFMYYSGLKERLRKETNFYKELHNDFYLCNAKLVQKFGTIGMCEELKLSIDVPILEELQSESVNLCVH</sequence>
<evidence type="ECO:0000313" key="1">
    <source>
        <dbReference type="EMBL" id="NOU75498.1"/>
    </source>
</evidence>
<dbReference type="EMBL" id="WHOA01000215">
    <property type="protein sequence ID" value="NOU75498.1"/>
    <property type="molecule type" value="Genomic_DNA"/>
</dbReference>
<protein>
    <recommendedName>
        <fullName evidence="3">Phospholipase C/D domain-containing protein</fullName>
    </recommendedName>
</protein>
<evidence type="ECO:0000313" key="2">
    <source>
        <dbReference type="Proteomes" id="UP000616779"/>
    </source>
</evidence>
<proteinExistence type="predicted"/>
<keyword evidence="2" id="KW-1185">Reference proteome</keyword>
<dbReference type="Proteomes" id="UP000616779">
    <property type="component" value="Unassembled WGS sequence"/>
</dbReference>
<organism evidence="1 2">
    <name type="scientific">Paenibacillus phytorum</name>
    <dbReference type="NCBI Taxonomy" id="2654977"/>
    <lineage>
        <taxon>Bacteria</taxon>
        <taxon>Bacillati</taxon>
        <taxon>Bacillota</taxon>
        <taxon>Bacilli</taxon>
        <taxon>Bacillales</taxon>
        <taxon>Paenibacillaceae</taxon>
        <taxon>Paenibacillus</taxon>
    </lineage>
</organism>
<gene>
    <name evidence="1" type="ORF">GC098_29675</name>
</gene>
<reference evidence="1 2" key="1">
    <citation type="submission" date="2019-10" db="EMBL/GenBank/DDBJ databases">
        <title>Description of Paenibacillus terrestris sp. nov.</title>
        <authorList>
            <person name="Carlier A."/>
            <person name="Qi S."/>
        </authorList>
    </citation>
    <scope>NUCLEOTIDE SEQUENCE [LARGE SCALE GENOMIC DNA]</scope>
    <source>
        <strain evidence="1 2">LMG 31458</strain>
    </source>
</reference>